<dbReference type="GO" id="GO:0005886">
    <property type="term" value="C:plasma membrane"/>
    <property type="evidence" value="ECO:0007669"/>
    <property type="project" value="UniProtKB-SubCell"/>
</dbReference>
<feature type="transmembrane region" description="Helical" evidence="10">
    <location>
        <begin position="289"/>
        <end position="314"/>
    </location>
</feature>
<dbReference type="GO" id="GO:0006811">
    <property type="term" value="P:monoatomic ion transport"/>
    <property type="evidence" value="ECO:0007669"/>
    <property type="project" value="UniProtKB-KW"/>
</dbReference>
<dbReference type="Pfam" id="PF01554">
    <property type="entry name" value="MatE"/>
    <property type="match status" value="2"/>
</dbReference>
<evidence type="ECO:0000256" key="1">
    <source>
        <dbReference type="ARBA" id="ARBA00004429"/>
    </source>
</evidence>
<accession>A0A1Y6FPT6</accession>
<dbReference type="AlphaFoldDB" id="A0A1Y6FPT6"/>
<evidence type="ECO:0000313" key="12">
    <source>
        <dbReference type="Proteomes" id="UP000194469"/>
    </source>
</evidence>
<evidence type="ECO:0000256" key="10">
    <source>
        <dbReference type="SAM" id="Phobius"/>
    </source>
</evidence>
<comment type="subcellular location">
    <subcellularLocation>
        <location evidence="1">Cell inner membrane</location>
        <topology evidence="1">Multi-pass membrane protein</topology>
    </subcellularLocation>
</comment>
<keyword evidence="6 10" id="KW-1133">Transmembrane helix</keyword>
<keyword evidence="2" id="KW-0813">Transport</keyword>
<feature type="transmembrane region" description="Helical" evidence="10">
    <location>
        <begin position="257"/>
        <end position="277"/>
    </location>
</feature>
<dbReference type="InterPro" id="IPR002528">
    <property type="entry name" value="MATE_fam"/>
</dbReference>
<evidence type="ECO:0000256" key="6">
    <source>
        <dbReference type="ARBA" id="ARBA00022989"/>
    </source>
</evidence>
<evidence type="ECO:0000256" key="7">
    <source>
        <dbReference type="ARBA" id="ARBA00023065"/>
    </source>
</evidence>
<feature type="transmembrane region" description="Helical" evidence="10">
    <location>
        <begin position="326"/>
        <end position="347"/>
    </location>
</feature>
<evidence type="ECO:0000313" key="11">
    <source>
        <dbReference type="EMBL" id="SMQ76964.1"/>
    </source>
</evidence>
<evidence type="ECO:0000256" key="3">
    <source>
        <dbReference type="ARBA" id="ARBA00022449"/>
    </source>
</evidence>
<name>A0A1Y6FPT6_9SPHN</name>
<reference evidence="12" key="1">
    <citation type="submission" date="2017-04" db="EMBL/GenBank/DDBJ databases">
        <authorList>
            <person name="Varghese N."/>
            <person name="Submissions S."/>
        </authorList>
    </citation>
    <scope>NUCLEOTIDE SEQUENCE [LARGE SCALE GENOMIC DNA]</scope>
    <source>
        <strain evidence="12">UI2</strain>
    </source>
</reference>
<keyword evidence="4" id="KW-1003">Cell membrane</keyword>
<feature type="transmembrane region" description="Helical" evidence="10">
    <location>
        <begin position="138"/>
        <end position="160"/>
    </location>
</feature>
<keyword evidence="12" id="KW-1185">Reference proteome</keyword>
<dbReference type="GeneID" id="303002021"/>
<dbReference type="GO" id="GO:0042910">
    <property type="term" value="F:xenobiotic transmembrane transporter activity"/>
    <property type="evidence" value="ECO:0007669"/>
    <property type="project" value="InterPro"/>
</dbReference>
<proteinExistence type="predicted"/>
<gene>
    <name evidence="11" type="ORF">SAMN06295984_2383</name>
</gene>
<dbReference type="PIRSF" id="PIRSF006603">
    <property type="entry name" value="DinF"/>
    <property type="match status" value="1"/>
</dbReference>
<organism evidence="11 12">
    <name type="scientific">Sphingopyxis terrae subsp. ummariensis</name>
    <dbReference type="NCBI Taxonomy" id="429001"/>
    <lineage>
        <taxon>Bacteria</taxon>
        <taxon>Pseudomonadati</taxon>
        <taxon>Pseudomonadota</taxon>
        <taxon>Alphaproteobacteria</taxon>
        <taxon>Sphingomonadales</taxon>
        <taxon>Sphingomonadaceae</taxon>
        <taxon>Sphingopyxis</taxon>
    </lineage>
</organism>
<dbReference type="InterPro" id="IPR048279">
    <property type="entry name" value="MdtK-like"/>
</dbReference>
<evidence type="ECO:0000256" key="4">
    <source>
        <dbReference type="ARBA" id="ARBA00022475"/>
    </source>
</evidence>
<feature type="transmembrane region" description="Helical" evidence="10">
    <location>
        <begin position="406"/>
        <end position="427"/>
    </location>
</feature>
<dbReference type="NCBIfam" id="TIGR00797">
    <property type="entry name" value="matE"/>
    <property type="match status" value="1"/>
</dbReference>
<dbReference type="EMBL" id="FXWL01000002">
    <property type="protein sequence ID" value="SMQ76964.1"/>
    <property type="molecule type" value="Genomic_DNA"/>
</dbReference>
<dbReference type="CDD" id="cd13131">
    <property type="entry name" value="MATE_NorM_like"/>
    <property type="match status" value="1"/>
</dbReference>
<dbReference type="InterPro" id="IPR050222">
    <property type="entry name" value="MATE_MdtK"/>
</dbReference>
<feature type="transmembrane region" description="Helical" evidence="10">
    <location>
        <begin position="203"/>
        <end position="224"/>
    </location>
</feature>
<evidence type="ECO:0000256" key="5">
    <source>
        <dbReference type="ARBA" id="ARBA00022692"/>
    </source>
</evidence>
<feature type="transmembrane region" description="Helical" evidence="10">
    <location>
        <begin position="367"/>
        <end position="385"/>
    </location>
</feature>
<protein>
    <recommendedName>
        <fullName evidence="9">Multidrug-efflux transporter</fullName>
    </recommendedName>
</protein>
<dbReference type="RefSeq" id="WP_086457275.1">
    <property type="nucleotide sequence ID" value="NZ_FXWL01000002.1"/>
</dbReference>
<dbReference type="GO" id="GO:0015297">
    <property type="term" value="F:antiporter activity"/>
    <property type="evidence" value="ECO:0007669"/>
    <property type="project" value="UniProtKB-KW"/>
</dbReference>
<keyword evidence="8 10" id="KW-0472">Membrane</keyword>
<feature type="transmembrane region" description="Helical" evidence="10">
    <location>
        <begin position="61"/>
        <end position="84"/>
    </location>
</feature>
<evidence type="ECO:0000256" key="9">
    <source>
        <dbReference type="ARBA" id="ARBA00031636"/>
    </source>
</evidence>
<sequence length="469" mass="50043">MLEQAHPLTADQPQTFRAEFRATLALALPLAAANLLQMMVHAIDVIFVARLGDAPLAASSLGVSIFGLLLWTGTGLVGAAAPLVAAELGRRKHAVREVRRTVRMALWLSAIVSVLFMGVCAAGGPIMRATGQDPEITAHAASFLLILMWGMLPMIAASVLRIFVSALGRPTIATAITFLALFVNALGNWSLVFGHLGMPALGLQGSALSSVITSTVMLIAYIIVIQTDRRLRRYHLFGNWWRSEWPRFWEMLRIGTPIGLIILAEAGLFTGAAFLMGRIGEAQLAGHTLALQIAALAFQIPFGVAQAATIRVGLSYGARDHRGITLAGQASLILGIGFMVVTAAVIWLAPRLVLSIYVDVDAARNAALVHFALQFLIVAAAFQLFDGAQTVAAGVLRGLQDTRVPMIIAVCGYWIAGYGTAIYLGFWTPLAGVGVWIGLAVGLIVVSAVLLMRWGMRARLGLLPSLVDR</sequence>
<dbReference type="PANTHER" id="PTHR43298:SF2">
    <property type="entry name" value="FMN_FAD EXPORTER YEEO-RELATED"/>
    <property type="match status" value="1"/>
</dbReference>
<dbReference type="Proteomes" id="UP000194469">
    <property type="component" value="Unassembled WGS sequence"/>
</dbReference>
<dbReference type="PANTHER" id="PTHR43298">
    <property type="entry name" value="MULTIDRUG RESISTANCE PROTEIN NORM-RELATED"/>
    <property type="match status" value="1"/>
</dbReference>
<feature type="transmembrane region" description="Helical" evidence="10">
    <location>
        <begin position="105"/>
        <end position="126"/>
    </location>
</feature>
<feature type="transmembrane region" description="Helical" evidence="10">
    <location>
        <begin position="433"/>
        <end position="452"/>
    </location>
</feature>
<keyword evidence="3" id="KW-0050">Antiport</keyword>
<feature type="transmembrane region" description="Helical" evidence="10">
    <location>
        <begin position="172"/>
        <end position="191"/>
    </location>
</feature>
<keyword evidence="7" id="KW-0406">Ion transport</keyword>
<evidence type="ECO:0000256" key="2">
    <source>
        <dbReference type="ARBA" id="ARBA00022448"/>
    </source>
</evidence>
<keyword evidence="5 10" id="KW-0812">Transmembrane</keyword>
<evidence type="ECO:0000256" key="8">
    <source>
        <dbReference type="ARBA" id="ARBA00023136"/>
    </source>
</evidence>
<feature type="transmembrane region" description="Helical" evidence="10">
    <location>
        <begin position="24"/>
        <end position="49"/>
    </location>
</feature>